<dbReference type="EMBL" id="BDUD01000001">
    <property type="protein sequence ID" value="GBG17052.1"/>
    <property type="molecule type" value="Genomic_DNA"/>
</dbReference>
<dbReference type="Proteomes" id="UP000245124">
    <property type="component" value="Unassembled WGS sequence"/>
</dbReference>
<comment type="caution">
    <text evidence="1">The sequence shown here is derived from an EMBL/GenBank/DDBJ whole genome shotgun (WGS) entry which is preliminary data.</text>
</comment>
<protein>
    <submittedName>
        <fullName evidence="1">Uncharacterized protein</fullName>
    </submittedName>
</protein>
<accession>A0A2R5FEW8</accession>
<keyword evidence="2" id="KW-1185">Reference proteome</keyword>
<sequence>MDKKSEIFGTLVLNKYKCINNLVRQSVTNSDNS</sequence>
<name>A0A2R5FEW8_NOSCO</name>
<evidence type="ECO:0000313" key="2">
    <source>
        <dbReference type="Proteomes" id="UP000245124"/>
    </source>
</evidence>
<dbReference type="AlphaFoldDB" id="A0A2R5FEW8"/>
<proteinExistence type="predicted"/>
<organism evidence="1 2">
    <name type="scientific">Nostoc commune NIES-4072</name>
    <dbReference type="NCBI Taxonomy" id="2005467"/>
    <lineage>
        <taxon>Bacteria</taxon>
        <taxon>Bacillati</taxon>
        <taxon>Cyanobacteriota</taxon>
        <taxon>Cyanophyceae</taxon>
        <taxon>Nostocales</taxon>
        <taxon>Nostocaceae</taxon>
        <taxon>Nostoc</taxon>
    </lineage>
</organism>
<reference evidence="1 2" key="1">
    <citation type="submission" date="2017-06" db="EMBL/GenBank/DDBJ databases">
        <title>Genome sequencing of cyanobaciteial culture collection at National Institute for Environmental Studies (NIES).</title>
        <authorList>
            <person name="Hirose Y."/>
            <person name="Shimura Y."/>
            <person name="Fujisawa T."/>
            <person name="Nakamura Y."/>
            <person name="Kawachi M."/>
        </authorList>
    </citation>
    <scope>NUCLEOTIDE SEQUENCE [LARGE SCALE GENOMIC DNA]</scope>
    <source>
        <strain evidence="1 2">NIES-4072</strain>
    </source>
</reference>
<gene>
    <name evidence="1" type="ORF">NIES4072_07010</name>
</gene>
<evidence type="ECO:0000313" key="1">
    <source>
        <dbReference type="EMBL" id="GBG17052.1"/>
    </source>
</evidence>